<accession>A0ACA9SUS9</accession>
<evidence type="ECO:0000313" key="2">
    <source>
        <dbReference type="Proteomes" id="UP000789920"/>
    </source>
</evidence>
<organism evidence="1 2">
    <name type="scientific">Racocetra persica</name>
    <dbReference type="NCBI Taxonomy" id="160502"/>
    <lineage>
        <taxon>Eukaryota</taxon>
        <taxon>Fungi</taxon>
        <taxon>Fungi incertae sedis</taxon>
        <taxon>Mucoromycota</taxon>
        <taxon>Glomeromycotina</taxon>
        <taxon>Glomeromycetes</taxon>
        <taxon>Diversisporales</taxon>
        <taxon>Gigasporaceae</taxon>
        <taxon>Racocetra</taxon>
    </lineage>
</organism>
<reference evidence="1" key="1">
    <citation type="submission" date="2021-06" db="EMBL/GenBank/DDBJ databases">
        <authorList>
            <person name="Kallberg Y."/>
            <person name="Tangrot J."/>
            <person name="Rosling A."/>
        </authorList>
    </citation>
    <scope>NUCLEOTIDE SEQUENCE</scope>
    <source>
        <strain evidence="1">MA461A</strain>
    </source>
</reference>
<feature type="non-terminal residue" evidence="1">
    <location>
        <position position="103"/>
    </location>
</feature>
<dbReference type="EMBL" id="CAJVQC010158062">
    <property type="protein sequence ID" value="CAG8847862.1"/>
    <property type="molecule type" value="Genomic_DNA"/>
</dbReference>
<comment type="caution">
    <text evidence="1">The sequence shown here is derived from an EMBL/GenBank/DDBJ whole genome shotgun (WGS) entry which is preliminary data.</text>
</comment>
<gene>
    <name evidence="1" type="ORF">RPERSI_LOCUS34841</name>
</gene>
<proteinExistence type="predicted"/>
<evidence type="ECO:0000313" key="1">
    <source>
        <dbReference type="EMBL" id="CAG8847862.1"/>
    </source>
</evidence>
<dbReference type="Proteomes" id="UP000789920">
    <property type="component" value="Unassembled WGS sequence"/>
</dbReference>
<protein>
    <submittedName>
        <fullName evidence="1">1535_t:CDS:1</fullName>
    </submittedName>
</protein>
<sequence>MPQLRQDTLEFIGALLDRSNPFIANFRLIFSLDNIDNLCLYIKADHGLDQRIYNMPTASQVAAVWIEGNNPTNYARRDIIVHSRTQGDYGWHPAILQNASQKK</sequence>
<name>A0ACA9SUS9_9GLOM</name>
<keyword evidence="2" id="KW-1185">Reference proteome</keyword>